<evidence type="ECO:0000313" key="2">
    <source>
        <dbReference type="EMBL" id="GGP22559.1"/>
    </source>
</evidence>
<evidence type="ECO:0000256" key="1">
    <source>
        <dbReference type="SAM" id="MobiDB-lite"/>
    </source>
</evidence>
<organism evidence="2 3">
    <name type="scientific">Thermocladium modestius</name>
    <dbReference type="NCBI Taxonomy" id="62609"/>
    <lineage>
        <taxon>Archaea</taxon>
        <taxon>Thermoproteota</taxon>
        <taxon>Thermoprotei</taxon>
        <taxon>Thermoproteales</taxon>
        <taxon>Thermoproteaceae</taxon>
        <taxon>Thermocladium</taxon>
    </lineage>
</organism>
<keyword evidence="3" id="KW-1185">Reference proteome</keyword>
<name>A0A830GW64_9CREN</name>
<accession>A0A830GW64</accession>
<gene>
    <name evidence="2" type="ORF">GCM10007981_19110</name>
</gene>
<proteinExistence type="predicted"/>
<reference evidence="2" key="1">
    <citation type="journal article" date="2014" name="Int. J. Syst. Evol. Microbiol.">
        <title>Complete genome sequence of Corynebacterium casei LMG S-19264T (=DSM 44701T), isolated from a smear-ripened cheese.</title>
        <authorList>
            <consortium name="US DOE Joint Genome Institute (JGI-PGF)"/>
            <person name="Walter F."/>
            <person name="Albersmeier A."/>
            <person name="Kalinowski J."/>
            <person name="Ruckert C."/>
        </authorList>
    </citation>
    <scope>NUCLEOTIDE SEQUENCE</scope>
    <source>
        <strain evidence="2">JCM 10088</strain>
    </source>
</reference>
<protein>
    <submittedName>
        <fullName evidence="2">Uncharacterized protein</fullName>
    </submittedName>
</protein>
<sequence>MAALVHVELSQMFYYRVYPLANATHNNETLMLLSQAENLTETAKELINESQCFTALKDAIEAIHLEQKAFVQLVHEKHLNRATGLLAQAEAEQREASVLLREATAFNATEAVGNLTRIMGELSNITSYLSTGNSSSLNASSIRAELITIRAQLNSIRTSIIEVKKLQAAAARAMLRSSMYINSTSIFYNTTGNAFGAYKRIEHIYNALYRSYIVLLNHGYNDTQLYQLIQQLQQLLGSGPQGIRSGGLSKISHSIHSHGPHGSGNGKGHKH</sequence>
<dbReference type="EMBL" id="BMNL01000004">
    <property type="protein sequence ID" value="GGP22559.1"/>
    <property type="molecule type" value="Genomic_DNA"/>
</dbReference>
<comment type="caution">
    <text evidence="2">The sequence shown here is derived from an EMBL/GenBank/DDBJ whole genome shotgun (WGS) entry which is preliminary data.</text>
</comment>
<reference evidence="2" key="2">
    <citation type="submission" date="2020-09" db="EMBL/GenBank/DDBJ databases">
        <authorList>
            <person name="Sun Q."/>
            <person name="Ohkuma M."/>
        </authorList>
    </citation>
    <scope>NUCLEOTIDE SEQUENCE</scope>
    <source>
        <strain evidence="2">JCM 10088</strain>
    </source>
</reference>
<feature type="compositionally biased region" description="Gly residues" evidence="1">
    <location>
        <begin position="261"/>
        <end position="271"/>
    </location>
</feature>
<feature type="region of interest" description="Disordered" evidence="1">
    <location>
        <begin position="249"/>
        <end position="271"/>
    </location>
</feature>
<dbReference type="Proteomes" id="UP000610960">
    <property type="component" value="Unassembled WGS sequence"/>
</dbReference>
<evidence type="ECO:0000313" key="3">
    <source>
        <dbReference type="Proteomes" id="UP000610960"/>
    </source>
</evidence>
<dbReference type="AlphaFoldDB" id="A0A830GW64"/>